<dbReference type="Proteomes" id="UP000317998">
    <property type="component" value="Unassembled WGS sequence"/>
</dbReference>
<evidence type="ECO:0000313" key="2">
    <source>
        <dbReference type="EMBL" id="TQL48413.1"/>
    </source>
</evidence>
<feature type="compositionally biased region" description="Low complexity" evidence="1">
    <location>
        <begin position="66"/>
        <end position="75"/>
    </location>
</feature>
<proteinExistence type="predicted"/>
<accession>A0A542YJY7</accession>
<reference evidence="2 3" key="1">
    <citation type="submission" date="2019-06" db="EMBL/GenBank/DDBJ databases">
        <title>Sequencing the genomes of 1000 actinobacteria strains.</title>
        <authorList>
            <person name="Klenk H.-P."/>
        </authorList>
    </citation>
    <scope>NUCLEOTIDE SEQUENCE [LARGE SCALE GENOMIC DNA]</scope>
    <source>
        <strain evidence="2 3">DSM 26477</strain>
    </source>
</reference>
<protein>
    <submittedName>
        <fullName evidence="2">Uncharacterized protein</fullName>
    </submittedName>
</protein>
<name>A0A542YJY7_9MICO</name>
<dbReference type="EMBL" id="VFOM01000001">
    <property type="protein sequence ID" value="TQL48413.1"/>
    <property type="molecule type" value="Genomic_DNA"/>
</dbReference>
<comment type="caution">
    <text evidence="2">The sequence shown here is derived from an EMBL/GenBank/DDBJ whole genome shotgun (WGS) entry which is preliminary data.</text>
</comment>
<feature type="region of interest" description="Disordered" evidence="1">
    <location>
        <begin position="66"/>
        <end position="88"/>
    </location>
</feature>
<dbReference type="OrthoDB" id="3216652at2"/>
<keyword evidence="3" id="KW-1185">Reference proteome</keyword>
<dbReference type="RefSeq" id="WP_141880520.1">
    <property type="nucleotide sequence ID" value="NZ_VFOM01000001.1"/>
</dbReference>
<gene>
    <name evidence="2" type="ORF">FB562_1507</name>
</gene>
<evidence type="ECO:0000313" key="3">
    <source>
        <dbReference type="Proteomes" id="UP000317998"/>
    </source>
</evidence>
<evidence type="ECO:0000256" key="1">
    <source>
        <dbReference type="SAM" id="MobiDB-lite"/>
    </source>
</evidence>
<dbReference type="AlphaFoldDB" id="A0A542YJY7"/>
<sequence>MISHGPDASLSAEAQTALDTAYEGIGSDLADLTAVTPESGRVLYVVSCGEQVPSCAVPAAGVKSAADSDAFGDASHPPGLFPRHAGSP</sequence>
<organism evidence="2 3">
    <name type="scientific">Homoserinimonas aerilata</name>
    <dbReference type="NCBI Taxonomy" id="1162970"/>
    <lineage>
        <taxon>Bacteria</taxon>
        <taxon>Bacillati</taxon>
        <taxon>Actinomycetota</taxon>
        <taxon>Actinomycetes</taxon>
        <taxon>Micrococcales</taxon>
        <taxon>Microbacteriaceae</taxon>
        <taxon>Homoserinimonas</taxon>
    </lineage>
</organism>